<dbReference type="Gene3D" id="1.10.287.70">
    <property type="match status" value="1"/>
</dbReference>
<evidence type="ECO:0000256" key="1">
    <source>
        <dbReference type="ARBA" id="ARBA00004141"/>
    </source>
</evidence>
<dbReference type="SUPFAM" id="SSF81324">
    <property type="entry name" value="Voltage-gated potassium channels"/>
    <property type="match status" value="1"/>
</dbReference>
<evidence type="ECO:0000313" key="11">
    <source>
        <dbReference type="Proteomes" id="UP000580654"/>
    </source>
</evidence>
<keyword evidence="6 8" id="KW-0472">Membrane</keyword>
<evidence type="ECO:0000256" key="7">
    <source>
        <dbReference type="ARBA" id="ARBA00023303"/>
    </source>
</evidence>
<keyword evidence="3 8" id="KW-0812">Transmembrane</keyword>
<feature type="transmembrane region" description="Helical" evidence="8">
    <location>
        <begin position="41"/>
        <end position="60"/>
    </location>
</feature>
<feature type="transmembrane region" description="Helical" evidence="8">
    <location>
        <begin position="125"/>
        <end position="146"/>
    </location>
</feature>
<feature type="domain" description="Potassium channel" evidence="9">
    <location>
        <begin position="135"/>
        <end position="207"/>
    </location>
</feature>
<gene>
    <name evidence="10" type="ORF">FHS87_002433</name>
</gene>
<evidence type="ECO:0000256" key="5">
    <source>
        <dbReference type="ARBA" id="ARBA00023065"/>
    </source>
</evidence>
<evidence type="ECO:0000259" key="9">
    <source>
        <dbReference type="Pfam" id="PF07885"/>
    </source>
</evidence>
<feature type="transmembrane region" description="Helical" evidence="8">
    <location>
        <begin position="187"/>
        <end position="204"/>
    </location>
</feature>
<proteinExistence type="predicted"/>
<keyword evidence="11" id="KW-1185">Reference proteome</keyword>
<sequence length="247" mass="26938">MFYGHRPAAVAFQVGLLTIDLMAIAYFLATTFVADAPWIRAVDLALGILLALELLGRMLAHRHPMHFFDNGAAFVDVLVVASLFVSALGANLGFLRILRTVRLLRSYNVLGRLKGRFPAVRRNEAVIRASMDLAVFVVMVSSLVYVTQRGTNEKIQDFVDALYFTVAALSTTGFGDVTLIGSTFGELLSVVMMIVGITLFFRLAQAVFQPGGKVLHPCPQCGLQRHDLDAVHCKACGLVLRIPNDSA</sequence>
<dbReference type="GO" id="GO:0005249">
    <property type="term" value="F:voltage-gated potassium channel activity"/>
    <property type="evidence" value="ECO:0007669"/>
    <property type="project" value="InterPro"/>
</dbReference>
<dbReference type="InterPro" id="IPR027359">
    <property type="entry name" value="Volt_channel_dom_sf"/>
</dbReference>
<keyword evidence="2" id="KW-0813">Transport</keyword>
<dbReference type="Proteomes" id="UP000580654">
    <property type="component" value="Unassembled WGS sequence"/>
</dbReference>
<dbReference type="PANTHER" id="PTHR11537:SF254">
    <property type="entry name" value="POTASSIUM VOLTAGE-GATED CHANNEL PROTEIN SHAB"/>
    <property type="match status" value="1"/>
</dbReference>
<dbReference type="GO" id="GO:0001508">
    <property type="term" value="P:action potential"/>
    <property type="evidence" value="ECO:0007669"/>
    <property type="project" value="TreeGrafter"/>
</dbReference>
<accession>A0A840YDF2</accession>
<organism evidence="10 11">
    <name type="scientific">Muricoccus pecuniae</name>
    <dbReference type="NCBI Taxonomy" id="693023"/>
    <lineage>
        <taxon>Bacteria</taxon>
        <taxon>Pseudomonadati</taxon>
        <taxon>Pseudomonadota</taxon>
        <taxon>Alphaproteobacteria</taxon>
        <taxon>Acetobacterales</taxon>
        <taxon>Roseomonadaceae</taxon>
        <taxon>Muricoccus</taxon>
    </lineage>
</organism>
<evidence type="ECO:0000313" key="10">
    <source>
        <dbReference type="EMBL" id="MBB5694387.1"/>
    </source>
</evidence>
<dbReference type="EMBL" id="JACIJD010000010">
    <property type="protein sequence ID" value="MBB5694387.1"/>
    <property type="molecule type" value="Genomic_DNA"/>
</dbReference>
<dbReference type="RefSeq" id="WP_184518430.1">
    <property type="nucleotide sequence ID" value="NZ_JACIJD010000010.1"/>
</dbReference>
<reference evidence="10 11" key="1">
    <citation type="submission" date="2020-08" db="EMBL/GenBank/DDBJ databases">
        <title>Genomic Encyclopedia of Type Strains, Phase IV (KMG-IV): sequencing the most valuable type-strain genomes for metagenomic binning, comparative biology and taxonomic classification.</title>
        <authorList>
            <person name="Goeker M."/>
        </authorList>
    </citation>
    <scope>NUCLEOTIDE SEQUENCE [LARGE SCALE GENOMIC DNA]</scope>
    <source>
        <strain evidence="10 11">DSM 25622</strain>
    </source>
</reference>
<comment type="subcellular location">
    <subcellularLocation>
        <location evidence="1">Membrane</location>
        <topology evidence="1">Multi-pass membrane protein</topology>
    </subcellularLocation>
</comment>
<dbReference type="GO" id="GO:0008076">
    <property type="term" value="C:voltage-gated potassium channel complex"/>
    <property type="evidence" value="ECO:0007669"/>
    <property type="project" value="InterPro"/>
</dbReference>
<dbReference type="InterPro" id="IPR028325">
    <property type="entry name" value="VG_K_chnl"/>
</dbReference>
<keyword evidence="7 10" id="KW-0407">Ion channel</keyword>
<feature type="transmembrane region" description="Helical" evidence="8">
    <location>
        <begin position="72"/>
        <end position="98"/>
    </location>
</feature>
<dbReference type="InterPro" id="IPR013099">
    <property type="entry name" value="K_chnl_dom"/>
</dbReference>
<name>A0A840YDF2_9PROT</name>
<evidence type="ECO:0000256" key="3">
    <source>
        <dbReference type="ARBA" id="ARBA00022692"/>
    </source>
</evidence>
<dbReference type="AlphaFoldDB" id="A0A840YDF2"/>
<feature type="transmembrane region" description="Helical" evidence="8">
    <location>
        <begin position="7"/>
        <end position="29"/>
    </location>
</feature>
<keyword evidence="4 8" id="KW-1133">Transmembrane helix</keyword>
<comment type="caution">
    <text evidence="10">The sequence shown here is derived from an EMBL/GenBank/DDBJ whole genome shotgun (WGS) entry which is preliminary data.</text>
</comment>
<evidence type="ECO:0000256" key="8">
    <source>
        <dbReference type="SAM" id="Phobius"/>
    </source>
</evidence>
<keyword evidence="5" id="KW-0406">Ion transport</keyword>
<dbReference type="Pfam" id="PF07885">
    <property type="entry name" value="Ion_trans_2"/>
    <property type="match status" value="1"/>
</dbReference>
<evidence type="ECO:0000256" key="4">
    <source>
        <dbReference type="ARBA" id="ARBA00022989"/>
    </source>
</evidence>
<evidence type="ECO:0000256" key="2">
    <source>
        <dbReference type="ARBA" id="ARBA00022448"/>
    </source>
</evidence>
<protein>
    <submittedName>
        <fullName evidence="10">Voltage-gated potassium channel</fullName>
    </submittedName>
</protein>
<evidence type="ECO:0000256" key="6">
    <source>
        <dbReference type="ARBA" id="ARBA00023136"/>
    </source>
</evidence>
<dbReference type="Gene3D" id="1.20.120.350">
    <property type="entry name" value="Voltage-gated potassium channels. Chain C"/>
    <property type="match status" value="1"/>
</dbReference>
<dbReference type="PANTHER" id="PTHR11537">
    <property type="entry name" value="VOLTAGE-GATED POTASSIUM CHANNEL"/>
    <property type="match status" value="1"/>
</dbReference>